<protein>
    <recommendedName>
        <fullName evidence="1">Cell division control protein 24 OB domain-containing protein</fullName>
    </recommendedName>
</protein>
<evidence type="ECO:0000313" key="2">
    <source>
        <dbReference type="EMBL" id="KAK3002575.1"/>
    </source>
</evidence>
<sequence length="239" mass="26622">MDLLTHPVLLNDTPDLELSNMDTPVIDDGIHGTDIYMLSLGDYWSSNTIDLYLHRRFYYLADPNNGILKSGREIFLTGCYLRTASQGSGHSRLLPTEYLVILLDEDQDDDAMLLGAQFCSDSFSSISLDAVNQGNSYALFARIESIGSLEVQGKHDTLQRKQVTLIDNDGVRLKFLLWGDQVVLANLFSVGSMLAMDRPFIANSVDSALESCEEICLEYGSATQLYLVPFVQQEEQVSC</sequence>
<dbReference type="Pfam" id="PF17245">
    <property type="entry name" value="CDC24_OB2"/>
    <property type="match status" value="1"/>
</dbReference>
<gene>
    <name evidence="2" type="ORF">RJ639_022070</name>
</gene>
<dbReference type="InterPro" id="IPR035200">
    <property type="entry name" value="Cdc24_OB2"/>
</dbReference>
<evidence type="ECO:0000313" key="3">
    <source>
        <dbReference type="Proteomes" id="UP001188597"/>
    </source>
</evidence>
<reference evidence="2" key="1">
    <citation type="submission" date="2022-12" db="EMBL/GenBank/DDBJ databases">
        <title>Draft genome assemblies for two species of Escallonia (Escalloniales).</title>
        <authorList>
            <person name="Chanderbali A."/>
            <person name="Dervinis C."/>
            <person name="Anghel I."/>
            <person name="Soltis D."/>
            <person name="Soltis P."/>
            <person name="Zapata F."/>
        </authorList>
    </citation>
    <scope>NUCLEOTIDE SEQUENCE</scope>
    <source>
        <strain evidence="2">UCBG64.0493</strain>
        <tissue evidence="2">Leaf</tissue>
    </source>
</reference>
<comment type="caution">
    <text evidence="2">The sequence shown here is derived from an EMBL/GenBank/DDBJ whole genome shotgun (WGS) entry which is preliminary data.</text>
</comment>
<organism evidence="2 3">
    <name type="scientific">Escallonia herrerae</name>
    <dbReference type="NCBI Taxonomy" id="1293975"/>
    <lineage>
        <taxon>Eukaryota</taxon>
        <taxon>Viridiplantae</taxon>
        <taxon>Streptophyta</taxon>
        <taxon>Embryophyta</taxon>
        <taxon>Tracheophyta</taxon>
        <taxon>Spermatophyta</taxon>
        <taxon>Magnoliopsida</taxon>
        <taxon>eudicotyledons</taxon>
        <taxon>Gunneridae</taxon>
        <taxon>Pentapetalae</taxon>
        <taxon>asterids</taxon>
        <taxon>campanulids</taxon>
        <taxon>Escalloniales</taxon>
        <taxon>Escalloniaceae</taxon>
        <taxon>Escallonia</taxon>
    </lineage>
</organism>
<name>A0AA88V674_9ASTE</name>
<dbReference type="PANTHER" id="PTHR36033:SF1">
    <property type="entry name" value="NUCLEIC ACID-BINDING PROTEINS SUPERFAMILY"/>
    <property type="match status" value="1"/>
</dbReference>
<dbReference type="EMBL" id="JAVXUP010002566">
    <property type="protein sequence ID" value="KAK3002575.1"/>
    <property type="molecule type" value="Genomic_DNA"/>
</dbReference>
<evidence type="ECO:0000259" key="1">
    <source>
        <dbReference type="Pfam" id="PF17245"/>
    </source>
</evidence>
<keyword evidence="3" id="KW-1185">Reference proteome</keyword>
<dbReference type="AlphaFoldDB" id="A0AA88V674"/>
<dbReference type="Proteomes" id="UP001188597">
    <property type="component" value="Unassembled WGS sequence"/>
</dbReference>
<proteinExistence type="predicted"/>
<accession>A0AA88V674</accession>
<feature type="domain" description="Cell division control protein 24 OB" evidence="1">
    <location>
        <begin position="40"/>
        <end position="169"/>
    </location>
</feature>
<dbReference type="PANTHER" id="PTHR36033">
    <property type="entry name" value="NUCLEIC ACID-BINDING PROTEINS SUPERFAMILY"/>
    <property type="match status" value="1"/>
</dbReference>